<name>A0A4P7QG00_9CORY</name>
<dbReference type="Pfam" id="PF02734">
    <property type="entry name" value="Dak2"/>
    <property type="match status" value="1"/>
</dbReference>
<evidence type="ECO:0000313" key="2">
    <source>
        <dbReference type="EMBL" id="QCB28330.1"/>
    </source>
</evidence>
<dbReference type="SMART" id="SM01121">
    <property type="entry name" value="Dak1_2"/>
    <property type="match status" value="1"/>
</dbReference>
<dbReference type="AlphaFoldDB" id="A0A4P7QG00"/>
<accession>A0A4P7QG00</accession>
<evidence type="ECO:0000259" key="1">
    <source>
        <dbReference type="PROSITE" id="PS51480"/>
    </source>
</evidence>
<dbReference type="Pfam" id="PF21645">
    <property type="entry name" value="FakA-like_M"/>
    <property type="match status" value="1"/>
</dbReference>
<protein>
    <submittedName>
        <fullName evidence="2">DAK2 domain protein</fullName>
    </submittedName>
</protein>
<dbReference type="PROSITE" id="PS51480">
    <property type="entry name" value="DHAL"/>
    <property type="match status" value="1"/>
</dbReference>
<dbReference type="PANTHER" id="PTHR33434">
    <property type="entry name" value="DEGV DOMAIN-CONTAINING PROTEIN DR_1986-RELATED"/>
    <property type="match status" value="1"/>
</dbReference>
<dbReference type="Proteomes" id="UP000296352">
    <property type="component" value="Chromosome"/>
</dbReference>
<dbReference type="RefSeq" id="WP_136141082.1">
    <property type="nucleotide sequence ID" value="NZ_CP039247.1"/>
</dbReference>
<dbReference type="InterPro" id="IPR004007">
    <property type="entry name" value="DhaL_dom"/>
</dbReference>
<dbReference type="SMART" id="SM01120">
    <property type="entry name" value="Dak2"/>
    <property type="match status" value="1"/>
</dbReference>
<reference evidence="2 3" key="1">
    <citation type="submission" date="2019-04" db="EMBL/GenBank/DDBJ databases">
        <title>Corynebacterium endometrii sp. nov., isolated from the uterus of a cow with endometritis.</title>
        <authorList>
            <person name="Ballas P."/>
            <person name="Ruckert C."/>
            <person name="Wagener K."/>
            <person name="Drillich M."/>
            <person name="Kaempfer P."/>
            <person name="Busse H.-J."/>
            <person name="Ehling-Schulz M."/>
        </authorList>
    </citation>
    <scope>NUCLEOTIDE SEQUENCE [LARGE SCALE GENOMIC DNA]</scope>
    <source>
        <strain evidence="2 3">LMM-1653</strain>
    </source>
</reference>
<feature type="domain" description="DhaL" evidence="1">
    <location>
        <begin position="10"/>
        <end position="197"/>
    </location>
</feature>
<dbReference type="InterPro" id="IPR036117">
    <property type="entry name" value="DhaL_dom_sf"/>
</dbReference>
<dbReference type="InterPro" id="IPR048394">
    <property type="entry name" value="FakA-like_M"/>
</dbReference>
<dbReference type="Gene3D" id="1.25.40.340">
    <property type="match status" value="1"/>
</dbReference>
<dbReference type="KEGG" id="cee:CENDO_05225"/>
<proteinExistence type="predicted"/>
<evidence type="ECO:0000313" key="3">
    <source>
        <dbReference type="Proteomes" id="UP000296352"/>
    </source>
</evidence>
<organism evidence="2 3">
    <name type="scientific">Corynebacterium endometrii</name>
    <dbReference type="NCBI Taxonomy" id="2488819"/>
    <lineage>
        <taxon>Bacteria</taxon>
        <taxon>Bacillati</taxon>
        <taxon>Actinomycetota</taxon>
        <taxon>Actinomycetes</taxon>
        <taxon>Mycobacteriales</taxon>
        <taxon>Corynebacteriaceae</taxon>
        <taxon>Corynebacterium</taxon>
    </lineage>
</organism>
<dbReference type="GO" id="GO:0004371">
    <property type="term" value="F:glycerone kinase activity"/>
    <property type="evidence" value="ECO:0007669"/>
    <property type="project" value="InterPro"/>
</dbReference>
<gene>
    <name evidence="2" type="ORF">CENDO_05225</name>
</gene>
<dbReference type="EMBL" id="CP039247">
    <property type="protein sequence ID" value="QCB28330.1"/>
    <property type="molecule type" value="Genomic_DNA"/>
</dbReference>
<dbReference type="InterPro" id="IPR050270">
    <property type="entry name" value="DegV_domain_contain"/>
</dbReference>
<dbReference type="GO" id="GO:0006071">
    <property type="term" value="P:glycerol metabolic process"/>
    <property type="evidence" value="ECO:0007669"/>
    <property type="project" value="InterPro"/>
</dbReference>
<dbReference type="InterPro" id="IPR033470">
    <property type="entry name" value="FakA-like_C"/>
</dbReference>
<keyword evidence="3" id="KW-1185">Reference proteome</keyword>
<dbReference type="SUPFAM" id="SSF101473">
    <property type="entry name" value="DhaL-like"/>
    <property type="match status" value="1"/>
</dbReference>
<sequence>MSKINALDAQGLRSWANRAVAELTQRREDINALNVFPVPDSDTGSNMAHTMESALQQVERGGDVAEALAVGSVRGARGNSGMVLSQVLRAVSDSTRDSVVDGEVLADSLELAVALVTRAISEPVEGTVVTVLRCAAEAARQALETSGNDLHAVVQAAVFAARTSLQHTPSQLPALRDAGVVDAGGAGLVILLEALLAEVDGTAQPESVPALSAEPSGEIEVVFNYRGDVDALEQALSTMGNSLVVARMSDGTARFHIHSADAGSLIEHAFAQGAVEDLALEALPVSAVDPAPDAQPTSQRHIYACAPQGALADLFRSAGAKIVAPGEAITGATSEDIFIQNGSVGDPGESRIIATDSYVSGFAALSVYEPGNPDTDAMVSTMRDASRSMRVAILEEDSPQAVVDACAELLDEGGEQVTILTSMALGDEELAQELGVETLVLRVPGIRTEIGVE</sequence>
<dbReference type="OrthoDB" id="9760324at2"/>
<dbReference type="PANTHER" id="PTHR33434:SF4">
    <property type="entry name" value="PHOSPHATASE PROTEIN"/>
    <property type="match status" value="1"/>
</dbReference>